<dbReference type="Proteomes" id="UP000054639">
    <property type="component" value="Unassembled WGS sequence"/>
</dbReference>
<dbReference type="OrthoDB" id="5653628at2"/>
<dbReference type="EMBL" id="UGOW01000001">
    <property type="protein sequence ID" value="STY17606.1"/>
    <property type="molecule type" value="Genomic_DNA"/>
</dbReference>
<keyword evidence="1" id="KW-1133">Transmembrane helix</keyword>
<evidence type="ECO:0000313" key="3">
    <source>
        <dbReference type="EMBL" id="STY17606.1"/>
    </source>
</evidence>
<keyword evidence="1" id="KW-0812">Transmembrane</keyword>
<evidence type="ECO:0000313" key="5">
    <source>
        <dbReference type="Proteomes" id="UP000254230"/>
    </source>
</evidence>
<evidence type="ECO:0000313" key="2">
    <source>
        <dbReference type="EMBL" id="KTD51150.1"/>
    </source>
</evidence>
<feature type="transmembrane region" description="Helical" evidence="1">
    <location>
        <begin position="162"/>
        <end position="179"/>
    </location>
</feature>
<dbReference type="STRING" id="45072.Lqua_1377"/>
<reference evidence="3 5" key="2">
    <citation type="submission" date="2018-06" db="EMBL/GenBank/DDBJ databases">
        <authorList>
            <consortium name="Pathogen Informatics"/>
            <person name="Doyle S."/>
        </authorList>
    </citation>
    <scope>NUCLEOTIDE SEQUENCE [LARGE SCALE GENOMIC DNA]</scope>
    <source>
        <strain evidence="3 5">NCTC12376</strain>
    </source>
</reference>
<keyword evidence="1" id="KW-0472">Membrane</keyword>
<dbReference type="EMBL" id="LNYR01000012">
    <property type="protein sequence ID" value="KTD51150.1"/>
    <property type="molecule type" value="Genomic_DNA"/>
</dbReference>
<name>A0A378KTF4_9GAMM</name>
<sequence length="180" mass="20618">MLASLFLVYWKLIRFQETPDNTPYSHFLLGISILFLTLVMTLQWRFSEFEFSDDLLITTLIAVSLVFSFVFYTFALLYFRGLGSRWVQTVTCLCASHAIIHLLASPLFLVDPYLAHTTLKNPIVLFIAVIYLFVTLGLSVWQFVITAYIYKFAMNSTNVQSVLAAFGLIAVNVLTVSFWR</sequence>
<keyword evidence="4" id="KW-1185">Reference proteome</keyword>
<feature type="transmembrane region" description="Helical" evidence="1">
    <location>
        <begin position="85"/>
        <end position="110"/>
    </location>
</feature>
<gene>
    <name evidence="2" type="ORF">Lqua_1377</name>
    <name evidence="3" type="ORF">NCTC12376_01414</name>
</gene>
<evidence type="ECO:0000313" key="4">
    <source>
        <dbReference type="Proteomes" id="UP000054639"/>
    </source>
</evidence>
<feature type="transmembrane region" description="Helical" evidence="1">
    <location>
        <begin position="56"/>
        <end position="79"/>
    </location>
</feature>
<proteinExistence type="predicted"/>
<reference evidence="2 4" key="1">
    <citation type="submission" date="2015-11" db="EMBL/GenBank/DDBJ databases">
        <title>Genomic analysis of 38 Legionella species identifies large and diverse effector repertoires.</title>
        <authorList>
            <person name="Burstein D."/>
            <person name="Amaro F."/>
            <person name="Zusman T."/>
            <person name="Lifshitz Z."/>
            <person name="Cohen O."/>
            <person name="Gilbert J.A."/>
            <person name="Pupko T."/>
            <person name="Shuman H.A."/>
            <person name="Segal G."/>
        </authorList>
    </citation>
    <scope>NUCLEOTIDE SEQUENCE [LARGE SCALE GENOMIC DNA]</scope>
    <source>
        <strain evidence="2 4">ATCC 49507</strain>
    </source>
</reference>
<organism evidence="3 5">
    <name type="scientific">Legionella quateirensis</name>
    <dbReference type="NCBI Taxonomy" id="45072"/>
    <lineage>
        <taxon>Bacteria</taxon>
        <taxon>Pseudomonadati</taxon>
        <taxon>Pseudomonadota</taxon>
        <taxon>Gammaproteobacteria</taxon>
        <taxon>Legionellales</taxon>
        <taxon>Legionellaceae</taxon>
        <taxon>Legionella</taxon>
    </lineage>
</organism>
<dbReference type="AlphaFoldDB" id="A0A378KTF4"/>
<feature type="transmembrane region" description="Helical" evidence="1">
    <location>
        <begin position="122"/>
        <end position="150"/>
    </location>
</feature>
<dbReference type="RefSeq" id="WP_058473776.1">
    <property type="nucleotide sequence ID" value="NZ_CAAAIL010000013.1"/>
</dbReference>
<accession>A0A378KTF4</accession>
<dbReference type="Proteomes" id="UP000254230">
    <property type="component" value="Unassembled WGS sequence"/>
</dbReference>
<protein>
    <submittedName>
        <fullName evidence="3">Uncharacterized protein</fullName>
    </submittedName>
</protein>
<evidence type="ECO:0000256" key="1">
    <source>
        <dbReference type="SAM" id="Phobius"/>
    </source>
</evidence>
<feature type="transmembrane region" description="Helical" evidence="1">
    <location>
        <begin position="25"/>
        <end position="44"/>
    </location>
</feature>